<reference evidence="3" key="1">
    <citation type="submission" date="2021-02" db="EMBL/GenBank/DDBJ databases">
        <authorList>
            <person name="Nowell W R."/>
        </authorList>
    </citation>
    <scope>NUCLEOTIDE SEQUENCE</scope>
</reference>
<protein>
    <recommendedName>
        <fullName evidence="2">Ras-associating domain-containing protein</fullName>
    </recommendedName>
</protein>
<dbReference type="EMBL" id="CAJNOJ010000157">
    <property type="protein sequence ID" value="CAF1215360.1"/>
    <property type="molecule type" value="Genomic_DNA"/>
</dbReference>
<dbReference type="AlphaFoldDB" id="A0A814XAU7"/>
<gene>
    <name evidence="3" type="ORF">EDS130_LOCUS26113</name>
    <name evidence="4" type="ORF">XAT740_LOCUS27408</name>
</gene>
<dbReference type="SUPFAM" id="SSF54236">
    <property type="entry name" value="Ubiquitin-like"/>
    <property type="match status" value="1"/>
</dbReference>
<comment type="caution">
    <text evidence="3">The sequence shown here is derived from an EMBL/GenBank/DDBJ whole genome shotgun (WGS) entry which is preliminary data.</text>
</comment>
<keyword evidence="5" id="KW-1185">Reference proteome</keyword>
<dbReference type="PROSITE" id="PS50200">
    <property type="entry name" value="RA"/>
    <property type="match status" value="1"/>
</dbReference>
<proteinExistence type="predicted"/>
<dbReference type="InterPro" id="IPR029071">
    <property type="entry name" value="Ubiquitin-like_domsf"/>
</dbReference>
<name>A0A814XAU7_ADIRI</name>
<dbReference type="Proteomes" id="UP000663828">
    <property type="component" value="Unassembled WGS sequence"/>
</dbReference>
<dbReference type="GO" id="GO:0007165">
    <property type="term" value="P:signal transduction"/>
    <property type="evidence" value="ECO:0007669"/>
    <property type="project" value="InterPro"/>
</dbReference>
<evidence type="ECO:0000256" key="1">
    <source>
        <dbReference type="SAM" id="Coils"/>
    </source>
</evidence>
<evidence type="ECO:0000313" key="4">
    <source>
        <dbReference type="EMBL" id="CAF1273175.1"/>
    </source>
</evidence>
<sequence length="335" mass="38957">MELETEIPIWYKGKVKWISNLTTRSTCLDVIQAILSSLAIDSRQSNINEDFLIYECWRGVERPLKNRCRLLKLWNSWAGECENVILTLRSRQEETIPTHILIRQQEKKLNKLKRQLNKTNKQIEYLNHNENENQMLIYLNLSRSILRLNKEIQNEEKFISSLLIDIEHENLTNNFNHELLNNVNQTLIFSRQLTLLSDQLDQQIIQINQEIDQKLLLLDELELDYALQDNIDLDSLDEQQTSPIISVKSITVPSRPTAIVEPNFSRIKSKESLGTNVLSRFSLDNLRKRDESLSNQSSIHLIPISISYCNSMNNDESDTGISSTHSNDEQLITLV</sequence>
<feature type="coiled-coil region" evidence="1">
    <location>
        <begin position="102"/>
        <end position="129"/>
    </location>
</feature>
<dbReference type="EMBL" id="CAJNOR010002287">
    <property type="protein sequence ID" value="CAF1273175.1"/>
    <property type="molecule type" value="Genomic_DNA"/>
</dbReference>
<evidence type="ECO:0000313" key="5">
    <source>
        <dbReference type="Proteomes" id="UP000663828"/>
    </source>
</evidence>
<organism evidence="3 6">
    <name type="scientific">Adineta ricciae</name>
    <name type="common">Rotifer</name>
    <dbReference type="NCBI Taxonomy" id="249248"/>
    <lineage>
        <taxon>Eukaryota</taxon>
        <taxon>Metazoa</taxon>
        <taxon>Spiralia</taxon>
        <taxon>Gnathifera</taxon>
        <taxon>Rotifera</taxon>
        <taxon>Eurotatoria</taxon>
        <taxon>Bdelloidea</taxon>
        <taxon>Adinetida</taxon>
        <taxon>Adinetidae</taxon>
        <taxon>Adineta</taxon>
    </lineage>
</organism>
<dbReference type="Proteomes" id="UP000663852">
    <property type="component" value="Unassembled WGS sequence"/>
</dbReference>
<feature type="domain" description="Ras-associating" evidence="2">
    <location>
        <begin position="20"/>
        <end position="93"/>
    </location>
</feature>
<evidence type="ECO:0000259" key="2">
    <source>
        <dbReference type="PROSITE" id="PS50200"/>
    </source>
</evidence>
<evidence type="ECO:0000313" key="3">
    <source>
        <dbReference type="EMBL" id="CAF1215360.1"/>
    </source>
</evidence>
<dbReference type="InterPro" id="IPR000159">
    <property type="entry name" value="RA_dom"/>
</dbReference>
<evidence type="ECO:0000313" key="6">
    <source>
        <dbReference type="Proteomes" id="UP000663852"/>
    </source>
</evidence>
<accession>A0A814XAU7</accession>
<dbReference type="Gene3D" id="3.10.20.90">
    <property type="entry name" value="Phosphatidylinositol 3-kinase Catalytic Subunit, Chain A, domain 1"/>
    <property type="match status" value="1"/>
</dbReference>
<keyword evidence="1" id="KW-0175">Coiled coil</keyword>
<dbReference type="OrthoDB" id="10034447at2759"/>